<reference evidence="2" key="1">
    <citation type="submission" date="2020-08" db="EMBL/GenBank/DDBJ databases">
        <title>Whole genome shotgun sequence of Actinocatenispora sera NBRC 101916.</title>
        <authorList>
            <person name="Komaki H."/>
            <person name="Tamura T."/>
        </authorList>
    </citation>
    <scope>NUCLEOTIDE SEQUENCE</scope>
    <source>
        <strain evidence="2">NBRC 101916</strain>
    </source>
</reference>
<dbReference type="GO" id="GO:0071949">
    <property type="term" value="F:FAD binding"/>
    <property type="evidence" value="ECO:0007669"/>
    <property type="project" value="InterPro"/>
</dbReference>
<gene>
    <name evidence="2" type="ORF">Asera_03370</name>
</gene>
<dbReference type="PANTHER" id="PTHR46865">
    <property type="entry name" value="OXIDOREDUCTASE-RELATED"/>
    <property type="match status" value="1"/>
</dbReference>
<accession>A0A810KV45</accession>
<feature type="domain" description="FAD-binding" evidence="1">
    <location>
        <begin position="5"/>
        <end position="164"/>
    </location>
</feature>
<keyword evidence="2" id="KW-0560">Oxidoreductase</keyword>
<name>A0A810KV45_9ACTN</name>
<evidence type="ECO:0000313" key="2">
    <source>
        <dbReference type="EMBL" id="BCJ26229.1"/>
    </source>
</evidence>
<keyword evidence="2" id="KW-0503">Monooxygenase</keyword>
<evidence type="ECO:0000313" key="3">
    <source>
        <dbReference type="Proteomes" id="UP000680750"/>
    </source>
</evidence>
<organism evidence="2 3">
    <name type="scientific">Actinocatenispora sera</name>
    <dbReference type="NCBI Taxonomy" id="390989"/>
    <lineage>
        <taxon>Bacteria</taxon>
        <taxon>Bacillati</taxon>
        <taxon>Actinomycetota</taxon>
        <taxon>Actinomycetes</taxon>
        <taxon>Micromonosporales</taxon>
        <taxon>Micromonosporaceae</taxon>
        <taxon>Actinocatenispora</taxon>
    </lineage>
</organism>
<dbReference type="PANTHER" id="PTHR46865:SF2">
    <property type="entry name" value="MONOOXYGENASE"/>
    <property type="match status" value="1"/>
</dbReference>
<dbReference type="Gene3D" id="3.50.50.60">
    <property type="entry name" value="FAD/NAD(P)-binding domain"/>
    <property type="match status" value="1"/>
</dbReference>
<protein>
    <submittedName>
        <fullName evidence="2">Monooxygenase</fullName>
    </submittedName>
</protein>
<dbReference type="OrthoDB" id="3356051at2"/>
<dbReference type="KEGG" id="aser:Asera_03370"/>
<keyword evidence="3" id="KW-1185">Reference proteome</keyword>
<dbReference type="Pfam" id="PF01494">
    <property type="entry name" value="FAD_binding_3"/>
    <property type="match status" value="1"/>
</dbReference>
<dbReference type="EMBL" id="AP023354">
    <property type="protein sequence ID" value="BCJ26229.1"/>
    <property type="molecule type" value="Genomic_DNA"/>
</dbReference>
<dbReference type="RefSeq" id="WP_030449899.1">
    <property type="nucleotide sequence ID" value="NZ_AP023354.1"/>
</dbReference>
<sequence>MTRTALVSGASIAGPALAYWLHRYGFEVTVVEKAAAVRGGGYPVDVRGTALDVIRRMGRYEQLRAAHLHMGRMTFLRDDGRRVVSLRLDRLGGADGGDTELPRGALTGLLSDAIGDDVEFRFGDSIAELTDHDSGVDVRFAGGDTARYDVVVGADGLHSNTRRLVFGPEEQFHHYLGHCFAGFSMPNHLGLDHEGVASTAPGRTAVLYAAGDPDRVHGFLSFGRAEAPFAAFRDPAAQRELVASVFADGGWEVPRMIDAMRTADDLFFDVVSQIRMPNWSRGRVALVGDAAYAPSFLSGQGSSIALVGAYVLAGELAATTDHRAAFAAYEQRMRQFVADNQALAIGGGGVAVAPATRRGVWARNQLFRVAPLLLRLGAFGGRVAKVKSSLTLPDYTAPAEVGTR</sequence>
<dbReference type="SUPFAM" id="SSF51905">
    <property type="entry name" value="FAD/NAD(P)-binding domain"/>
    <property type="match status" value="1"/>
</dbReference>
<dbReference type="InterPro" id="IPR036188">
    <property type="entry name" value="FAD/NAD-bd_sf"/>
</dbReference>
<evidence type="ECO:0000259" key="1">
    <source>
        <dbReference type="Pfam" id="PF01494"/>
    </source>
</evidence>
<proteinExistence type="predicted"/>
<dbReference type="AlphaFoldDB" id="A0A810KV45"/>
<dbReference type="InterPro" id="IPR002938">
    <property type="entry name" value="FAD-bd"/>
</dbReference>
<dbReference type="InterPro" id="IPR051704">
    <property type="entry name" value="FAD_aromatic-hydroxylase"/>
</dbReference>
<dbReference type="Gene3D" id="3.30.9.10">
    <property type="entry name" value="D-Amino Acid Oxidase, subunit A, domain 2"/>
    <property type="match status" value="1"/>
</dbReference>
<dbReference type="GO" id="GO:0004497">
    <property type="term" value="F:monooxygenase activity"/>
    <property type="evidence" value="ECO:0007669"/>
    <property type="project" value="UniProtKB-KW"/>
</dbReference>
<dbReference type="Proteomes" id="UP000680750">
    <property type="component" value="Chromosome"/>
</dbReference>
<dbReference type="PRINTS" id="PR00420">
    <property type="entry name" value="RNGMNOXGNASE"/>
</dbReference>